<reference evidence="3 4" key="1">
    <citation type="submission" date="2016-07" db="EMBL/GenBank/DDBJ databases">
        <title>Pervasive Adenine N6-methylation of Active Genes in Fungi.</title>
        <authorList>
            <consortium name="DOE Joint Genome Institute"/>
            <person name="Mondo S.J."/>
            <person name="Dannebaum R.O."/>
            <person name="Kuo R.C."/>
            <person name="Labutti K."/>
            <person name="Haridas S."/>
            <person name="Kuo A."/>
            <person name="Salamov A."/>
            <person name="Ahrendt S.R."/>
            <person name="Lipzen A."/>
            <person name="Sullivan W."/>
            <person name="Andreopoulos W.B."/>
            <person name="Clum A."/>
            <person name="Lindquist E."/>
            <person name="Daum C."/>
            <person name="Ramamoorthy G.K."/>
            <person name="Gryganskyi A."/>
            <person name="Culley D."/>
            <person name="Magnuson J.K."/>
            <person name="James T.Y."/>
            <person name="O'Malley M.A."/>
            <person name="Stajich J.E."/>
            <person name="Spatafora J.W."/>
            <person name="Visel A."/>
            <person name="Grigoriev I.V."/>
        </authorList>
    </citation>
    <scope>NUCLEOTIDE SEQUENCE [LARGE SCALE GENOMIC DNA]</scope>
    <source>
        <strain evidence="3 4">NRRL 1336</strain>
    </source>
</reference>
<protein>
    <submittedName>
        <fullName evidence="3">Uncharacterized protein</fullName>
    </submittedName>
</protein>
<organism evidence="3 4">
    <name type="scientific">Absidia repens</name>
    <dbReference type="NCBI Taxonomy" id="90262"/>
    <lineage>
        <taxon>Eukaryota</taxon>
        <taxon>Fungi</taxon>
        <taxon>Fungi incertae sedis</taxon>
        <taxon>Mucoromycota</taxon>
        <taxon>Mucoromycotina</taxon>
        <taxon>Mucoromycetes</taxon>
        <taxon>Mucorales</taxon>
        <taxon>Cunninghamellaceae</taxon>
        <taxon>Absidia</taxon>
    </lineage>
</organism>
<feature type="region of interest" description="Disordered" evidence="1">
    <location>
        <begin position="230"/>
        <end position="264"/>
    </location>
</feature>
<feature type="compositionally biased region" description="Acidic residues" evidence="1">
    <location>
        <begin position="59"/>
        <end position="96"/>
    </location>
</feature>
<feature type="region of interest" description="Disordered" evidence="1">
    <location>
        <begin position="55"/>
        <end position="115"/>
    </location>
</feature>
<feature type="compositionally biased region" description="Low complexity" evidence="1">
    <location>
        <begin position="339"/>
        <end position="353"/>
    </location>
</feature>
<gene>
    <name evidence="3" type="ORF">BCR42DRAFT_413232</name>
</gene>
<feature type="compositionally biased region" description="Basic and acidic residues" evidence="1">
    <location>
        <begin position="397"/>
        <end position="409"/>
    </location>
</feature>
<sequence length="409" mass="45475">MIRSGRILFLLVTINLIGLMSQQVWGQQEFHQIDHDPYALDYDLATAATTTTTTTTDILLDDTEQLPDAEPLEQDMDEDNEEEADEDDEYDGDDTPMDSYFGPLGQGDSKDQEQGDELGEELLVEYDEDDDDDKDAFGNDSDNNHDGLMFEDDEEPLDFKNDEQVDLDQLLFDASQKDTNTNMGYDYQQQEDEEIEDTTDDAIDQLLSNADDALIVDPLDETTVDAEHPDHNVQEQQQQQQPPNDDLLLPSSNNNNKNIGGSPLAIENQSYHHSSSQYKLPLFGVLALLILLYKVSNKKQGGRTKCLEKEEKGLPLHTKDLKTSDSTLDCSILVDSSASPLGTTTTQPSTTGSHHLGRRASSSSFFTPRQASNGGGGSGGHTRKISLGHHPMVGSHAIKESKWEDKYRQ</sequence>
<accession>A0A1X2IKU5</accession>
<evidence type="ECO:0000313" key="3">
    <source>
        <dbReference type="EMBL" id="ORZ18140.1"/>
    </source>
</evidence>
<dbReference type="OrthoDB" id="10633413at2759"/>
<evidence type="ECO:0000256" key="2">
    <source>
        <dbReference type="SAM" id="SignalP"/>
    </source>
</evidence>
<feature type="region of interest" description="Disordered" evidence="1">
    <location>
        <begin position="129"/>
        <end position="152"/>
    </location>
</feature>
<name>A0A1X2IKU5_9FUNG</name>
<feature type="signal peptide" evidence="2">
    <location>
        <begin position="1"/>
        <end position="26"/>
    </location>
</feature>
<evidence type="ECO:0000256" key="1">
    <source>
        <dbReference type="SAM" id="MobiDB-lite"/>
    </source>
</evidence>
<feature type="compositionally biased region" description="Low complexity" evidence="1">
    <location>
        <begin position="236"/>
        <end position="256"/>
    </location>
</feature>
<comment type="caution">
    <text evidence="3">The sequence shown here is derived from an EMBL/GenBank/DDBJ whole genome shotgun (WGS) entry which is preliminary data.</text>
</comment>
<proteinExistence type="predicted"/>
<dbReference type="Proteomes" id="UP000193560">
    <property type="component" value="Unassembled WGS sequence"/>
</dbReference>
<keyword evidence="2" id="KW-0732">Signal</keyword>
<feature type="compositionally biased region" description="Polar residues" evidence="1">
    <location>
        <begin position="360"/>
        <end position="372"/>
    </location>
</feature>
<feature type="chain" id="PRO_5012214004" evidence="2">
    <location>
        <begin position="27"/>
        <end position="409"/>
    </location>
</feature>
<evidence type="ECO:0000313" key="4">
    <source>
        <dbReference type="Proteomes" id="UP000193560"/>
    </source>
</evidence>
<keyword evidence="4" id="KW-1185">Reference proteome</keyword>
<feature type="region of interest" description="Disordered" evidence="1">
    <location>
        <begin position="337"/>
        <end position="409"/>
    </location>
</feature>
<dbReference type="AlphaFoldDB" id="A0A1X2IKU5"/>
<dbReference type="EMBL" id="MCGE01000009">
    <property type="protein sequence ID" value="ORZ18140.1"/>
    <property type="molecule type" value="Genomic_DNA"/>
</dbReference>